<protein>
    <recommendedName>
        <fullName evidence="10">ABC transporter domain-containing protein</fullName>
    </recommendedName>
</protein>
<comment type="subcellular location">
    <subcellularLocation>
        <location evidence="1">Cell membrane</location>
        <topology evidence="1">Peripheral membrane protein</topology>
    </subcellularLocation>
</comment>
<evidence type="ECO:0000313" key="12">
    <source>
        <dbReference type="Proteomes" id="UP000287857"/>
    </source>
</evidence>
<name>A0A429ZZX8_9ENTE</name>
<organism evidence="11 12">
    <name type="scientific">Vagococcus vulneris</name>
    <dbReference type="NCBI Taxonomy" id="1977869"/>
    <lineage>
        <taxon>Bacteria</taxon>
        <taxon>Bacillati</taxon>
        <taxon>Bacillota</taxon>
        <taxon>Bacilli</taxon>
        <taxon>Lactobacillales</taxon>
        <taxon>Enterococcaceae</taxon>
        <taxon>Vagococcus</taxon>
    </lineage>
</organism>
<evidence type="ECO:0000256" key="2">
    <source>
        <dbReference type="ARBA" id="ARBA00005417"/>
    </source>
</evidence>
<evidence type="ECO:0000313" key="11">
    <source>
        <dbReference type="EMBL" id="RST99608.1"/>
    </source>
</evidence>
<evidence type="ECO:0000256" key="1">
    <source>
        <dbReference type="ARBA" id="ARBA00004202"/>
    </source>
</evidence>
<reference evidence="11 12" key="1">
    <citation type="submission" date="2017-05" db="EMBL/GenBank/DDBJ databases">
        <title>Vagococcus spp. assemblies.</title>
        <authorList>
            <person name="Gulvik C.A."/>
        </authorList>
    </citation>
    <scope>NUCLEOTIDE SEQUENCE [LARGE SCALE GENOMIC DNA]</scope>
    <source>
        <strain evidence="11 12">SS1995</strain>
    </source>
</reference>
<evidence type="ECO:0000259" key="10">
    <source>
        <dbReference type="PROSITE" id="PS50893"/>
    </source>
</evidence>
<accession>A0A429ZZX8</accession>
<dbReference type="InterPro" id="IPR050388">
    <property type="entry name" value="ABC_Ni/Peptide_Import"/>
</dbReference>
<dbReference type="PROSITE" id="PS50893">
    <property type="entry name" value="ABC_TRANSPORTER_2"/>
    <property type="match status" value="1"/>
</dbReference>
<keyword evidence="6" id="KW-0547">Nucleotide-binding</keyword>
<dbReference type="GO" id="GO:0016887">
    <property type="term" value="F:ATP hydrolysis activity"/>
    <property type="evidence" value="ECO:0007669"/>
    <property type="project" value="InterPro"/>
</dbReference>
<dbReference type="GO" id="GO:0005524">
    <property type="term" value="F:ATP binding"/>
    <property type="evidence" value="ECO:0007669"/>
    <property type="project" value="UniProtKB-KW"/>
</dbReference>
<keyword evidence="7" id="KW-0067">ATP-binding</keyword>
<evidence type="ECO:0000256" key="8">
    <source>
        <dbReference type="ARBA" id="ARBA00022967"/>
    </source>
</evidence>
<evidence type="ECO:0000256" key="4">
    <source>
        <dbReference type="ARBA" id="ARBA00022475"/>
    </source>
</evidence>
<dbReference type="InterPro" id="IPR003593">
    <property type="entry name" value="AAA+_ATPase"/>
</dbReference>
<feature type="domain" description="ABC transporter" evidence="10">
    <location>
        <begin position="3"/>
        <end position="251"/>
    </location>
</feature>
<dbReference type="PANTHER" id="PTHR43297:SF14">
    <property type="entry name" value="ATPASE AAA-TYPE CORE DOMAIN-CONTAINING PROTEIN"/>
    <property type="match status" value="1"/>
</dbReference>
<dbReference type="PROSITE" id="PS00211">
    <property type="entry name" value="ABC_TRANSPORTER_1"/>
    <property type="match status" value="1"/>
</dbReference>
<dbReference type="AlphaFoldDB" id="A0A429ZZX8"/>
<keyword evidence="8" id="KW-1278">Translocase</keyword>
<proteinExistence type="inferred from homology"/>
<evidence type="ECO:0000256" key="7">
    <source>
        <dbReference type="ARBA" id="ARBA00022840"/>
    </source>
</evidence>
<dbReference type="CDD" id="cd03257">
    <property type="entry name" value="ABC_NikE_OppD_transporters"/>
    <property type="match status" value="1"/>
</dbReference>
<dbReference type="PANTHER" id="PTHR43297">
    <property type="entry name" value="OLIGOPEPTIDE TRANSPORT ATP-BINDING PROTEIN APPD"/>
    <property type="match status" value="1"/>
</dbReference>
<gene>
    <name evidence="11" type="ORF">CBF37_04600</name>
</gene>
<sequence length="266" mass="29616">MLLKVEDLMITLKKSNTILVDKVTIQLMSGEICALIGESGSGKTLTGLSLMGLLSSDVFTVRGNISFDNQQLSDESEKKRAKLRLSQMAMIYQEPMSCFNPVLKIKTQCYFAIRQHQRLSKQELNEVIIPFLLRVGLENPSAILEKYPGELSGGQLQRVMIALALVLKPKLLICDEPTTALDVHTQSTIVSLLKELAAEFNMAIIFITHNLGLIENFADYLLIMKDGAIIEEGRAIQVLNKPEKDYTKSLLDSQMSQLLSKSKKIG</sequence>
<dbReference type="GO" id="GO:0005886">
    <property type="term" value="C:plasma membrane"/>
    <property type="evidence" value="ECO:0007669"/>
    <property type="project" value="UniProtKB-SubCell"/>
</dbReference>
<keyword evidence="4" id="KW-1003">Cell membrane</keyword>
<evidence type="ECO:0000256" key="9">
    <source>
        <dbReference type="ARBA" id="ARBA00023136"/>
    </source>
</evidence>
<evidence type="ECO:0000256" key="3">
    <source>
        <dbReference type="ARBA" id="ARBA00022448"/>
    </source>
</evidence>
<dbReference type="EMBL" id="NGJS01000004">
    <property type="protein sequence ID" value="RST99608.1"/>
    <property type="molecule type" value="Genomic_DNA"/>
</dbReference>
<dbReference type="InterPro" id="IPR003439">
    <property type="entry name" value="ABC_transporter-like_ATP-bd"/>
</dbReference>
<dbReference type="Gene3D" id="3.40.50.300">
    <property type="entry name" value="P-loop containing nucleotide triphosphate hydrolases"/>
    <property type="match status" value="1"/>
</dbReference>
<dbReference type="Pfam" id="PF00005">
    <property type="entry name" value="ABC_tran"/>
    <property type="match status" value="1"/>
</dbReference>
<dbReference type="InterPro" id="IPR027417">
    <property type="entry name" value="P-loop_NTPase"/>
</dbReference>
<evidence type="ECO:0000256" key="5">
    <source>
        <dbReference type="ARBA" id="ARBA00022519"/>
    </source>
</evidence>
<dbReference type="OrthoDB" id="9802264at2"/>
<evidence type="ECO:0000256" key="6">
    <source>
        <dbReference type="ARBA" id="ARBA00022741"/>
    </source>
</evidence>
<dbReference type="Proteomes" id="UP000287857">
    <property type="component" value="Unassembled WGS sequence"/>
</dbReference>
<keyword evidence="12" id="KW-1185">Reference proteome</keyword>
<keyword evidence="3" id="KW-0813">Transport</keyword>
<dbReference type="InterPro" id="IPR017871">
    <property type="entry name" value="ABC_transporter-like_CS"/>
</dbReference>
<dbReference type="SUPFAM" id="SSF52540">
    <property type="entry name" value="P-loop containing nucleoside triphosphate hydrolases"/>
    <property type="match status" value="1"/>
</dbReference>
<keyword evidence="5" id="KW-0997">Cell inner membrane</keyword>
<dbReference type="SMART" id="SM00382">
    <property type="entry name" value="AAA"/>
    <property type="match status" value="1"/>
</dbReference>
<keyword evidence="9" id="KW-0472">Membrane</keyword>
<comment type="caution">
    <text evidence="11">The sequence shown here is derived from an EMBL/GenBank/DDBJ whole genome shotgun (WGS) entry which is preliminary data.</text>
</comment>
<comment type="similarity">
    <text evidence="2">Belongs to the ABC transporter superfamily.</text>
</comment>